<evidence type="ECO:0000313" key="1">
    <source>
        <dbReference type="EMBL" id="PRY40683.1"/>
    </source>
</evidence>
<dbReference type="RefSeq" id="WP_106189198.1">
    <property type="nucleotide sequence ID" value="NZ_PVTF01000006.1"/>
</dbReference>
<keyword evidence="2" id="KW-1185">Reference proteome</keyword>
<dbReference type="AlphaFoldDB" id="A0A2T0T4X3"/>
<sequence length="93" mass="9834">MNKLLYKPLGMLVGVLGGVLASAAFGQVWKLATGEKEAPSATQQDRKWSEVLIAATVQGAIFGLVKAAIDRGGATGFDKLTGEWPGDKRDMDN</sequence>
<protein>
    <submittedName>
        <fullName evidence="1">Uncharacterized protein DUF4235</fullName>
    </submittedName>
</protein>
<evidence type="ECO:0000313" key="2">
    <source>
        <dbReference type="Proteomes" id="UP000239494"/>
    </source>
</evidence>
<dbReference type="InterPro" id="IPR025329">
    <property type="entry name" value="DUF4235"/>
</dbReference>
<comment type="caution">
    <text evidence="1">The sequence shown here is derived from an EMBL/GenBank/DDBJ whole genome shotgun (WGS) entry which is preliminary data.</text>
</comment>
<proteinExistence type="predicted"/>
<reference evidence="1 2" key="1">
    <citation type="submission" date="2018-03" db="EMBL/GenBank/DDBJ databases">
        <title>Genomic Encyclopedia of Archaeal and Bacterial Type Strains, Phase II (KMG-II): from individual species to whole genera.</title>
        <authorList>
            <person name="Goeker M."/>
        </authorList>
    </citation>
    <scope>NUCLEOTIDE SEQUENCE [LARGE SCALE GENOMIC DNA]</scope>
    <source>
        <strain evidence="1 2">DSM 44720</strain>
    </source>
</reference>
<dbReference type="EMBL" id="PVTF01000006">
    <property type="protein sequence ID" value="PRY40683.1"/>
    <property type="molecule type" value="Genomic_DNA"/>
</dbReference>
<accession>A0A2T0T4X3</accession>
<dbReference type="OrthoDB" id="5244650at2"/>
<gene>
    <name evidence="1" type="ORF">CLV43_106424</name>
</gene>
<organism evidence="1 2">
    <name type="scientific">Umezawaea tangerina</name>
    <dbReference type="NCBI Taxonomy" id="84725"/>
    <lineage>
        <taxon>Bacteria</taxon>
        <taxon>Bacillati</taxon>
        <taxon>Actinomycetota</taxon>
        <taxon>Actinomycetes</taxon>
        <taxon>Pseudonocardiales</taxon>
        <taxon>Pseudonocardiaceae</taxon>
        <taxon>Umezawaea</taxon>
    </lineage>
</organism>
<dbReference type="Pfam" id="PF14019">
    <property type="entry name" value="DUF4235"/>
    <property type="match status" value="1"/>
</dbReference>
<dbReference type="Proteomes" id="UP000239494">
    <property type="component" value="Unassembled WGS sequence"/>
</dbReference>
<name>A0A2T0T4X3_9PSEU</name>